<evidence type="ECO:0000313" key="3">
    <source>
        <dbReference type="Proteomes" id="UP000499080"/>
    </source>
</evidence>
<feature type="compositionally biased region" description="Basic and acidic residues" evidence="1">
    <location>
        <begin position="137"/>
        <end position="148"/>
    </location>
</feature>
<accession>A0A4Y2VHP4</accession>
<dbReference type="EMBL" id="BGPR01047100">
    <property type="protein sequence ID" value="GBO24112.1"/>
    <property type="molecule type" value="Genomic_DNA"/>
</dbReference>
<proteinExistence type="predicted"/>
<dbReference type="AlphaFoldDB" id="A0A4Y2VHP4"/>
<protein>
    <submittedName>
        <fullName evidence="2">Uncharacterized protein</fullName>
    </submittedName>
</protein>
<feature type="compositionally biased region" description="Polar residues" evidence="1">
    <location>
        <begin position="1"/>
        <end position="11"/>
    </location>
</feature>
<feature type="compositionally biased region" description="Polar residues" evidence="1">
    <location>
        <begin position="22"/>
        <end position="38"/>
    </location>
</feature>
<keyword evidence="3" id="KW-1185">Reference proteome</keyword>
<comment type="caution">
    <text evidence="2">The sequence shown here is derived from an EMBL/GenBank/DDBJ whole genome shotgun (WGS) entry which is preliminary data.</text>
</comment>
<feature type="region of interest" description="Disordered" evidence="1">
    <location>
        <begin position="128"/>
        <end position="148"/>
    </location>
</feature>
<dbReference type="Proteomes" id="UP000499080">
    <property type="component" value="Unassembled WGS sequence"/>
</dbReference>
<evidence type="ECO:0000313" key="2">
    <source>
        <dbReference type="EMBL" id="GBO24112.1"/>
    </source>
</evidence>
<name>A0A4Y2VHP4_ARAVE</name>
<sequence>MTVRQSFPSSERSTDDSPLDSIGSQPGISEGHLSSSPIYETPKTKMTSDEIQRAEMNRQIEKYGQNTLKRLMTVHLGNTTNHFAVGEGEPNQLSDIPTVSTVKDSGLINNYGRLNKLNVEISQPECMTEASENEFSFPDRNDPRRQKA</sequence>
<gene>
    <name evidence="2" type="ORF">AVEN_136122_1</name>
</gene>
<reference evidence="2 3" key="1">
    <citation type="journal article" date="2019" name="Sci. Rep.">
        <title>Orb-weaving spider Araneus ventricosus genome elucidates the spidroin gene catalogue.</title>
        <authorList>
            <person name="Kono N."/>
            <person name="Nakamura H."/>
            <person name="Ohtoshi R."/>
            <person name="Moran D.A.P."/>
            <person name="Shinohara A."/>
            <person name="Yoshida Y."/>
            <person name="Fujiwara M."/>
            <person name="Mori M."/>
            <person name="Tomita M."/>
            <person name="Arakawa K."/>
        </authorList>
    </citation>
    <scope>NUCLEOTIDE SEQUENCE [LARGE SCALE GENOMIC DNA]</scope>
</reference>
<evidence type="ECO:0000256" key="1">
    <source>
        <dbReference type="SAM" id="MobiDB-lite"/>
    </source>
</evidence>
<feature type="region of interest" description="Disordered" evidence="1">
    <location>
        <begin position="1"/>
        <end position="46"/>
    </location>
</feature>
<organism evidence="2 3">
    <name type="scientific">Araneus ventricosus</name>
    <name type="common">Orbweaver spider</name>
    <name type="synonym">Epeira ventricosa</name>
    <dbReference type="NCBI Taxonomy" id="182803"/>
    <lineage>
        <taxon>Eukaryota</taxon>
        <taxon>Metazoa</taxon>
        <taxon>Ecdysozoa</taxon>
        <taxon>Arthropoda</taxon>
        <taxon>Chelicerata</taxon>
        <taxon>Arachnida</taxon>
        <taxon>Araneae</taxon>
        <taxon>Araneomorphae</taxon>
        <taxon>Entelegynae</taxon>
        <taxon>Araneoidea</taxon>
        <taxon>Araneidae</taxon>
        <taxon>Araneus</taxon>
    </lineage>
</organism>